<organism evidence="1 2">
    <name type="scientific">Hydrogenophaga electricum</name>
    <dbReference type="NCBI Taxonomy" id="1230953"/>
    <lineage>
        <taxon>Bacteria</taxon>
        <taxon>Pseudomonadati</taxon>
        <taxon>Pseudomonadota</taxon>
        <taxon>Betaproteobacteria</taxon>
        <taxon>Burkholderiales</taxon>
        <taxon>Comamonadaceae</taxon>
        <taxon>Hydrogenophaga</taxon>
    </lineage>
</organism>
<keyword evidence="2" id="KW-1185">Reference proteome</keyword>
<evidence type="ECO:0000313" key="1">
    <source>
        <dbReference type="EMBL" id="GLS16147.1"/>
    </source>
</evidence>
<dbReference type="InterPro" id="IPR021317">
    <property type="entry name" value="DUF2917"/>
</dbReference>
<accession>A0ABQ6C924</accession>
<gene>
    <name evidence="1" type="ORF">GCM10007935_35870</name>
</gene>
<dbReference type="Proteomes" id="UP001156903">
    <property type="component" value="Unassembled WGS sequence"/>
</dbReference>
<dbReference type="Pfam" id="PF11142">
    <property type="entry name" value="DUF2917"/>
    <property type="match status" value="1"/>
</dbReference>
<dbReference type="EMBL" id="BSPB01000045">
    <property type="protein sequence ID" value="GLS16147.1"/>
    <property type="molecule type" value="Genomic_DNA"/>
</dbReference>
<dbReference type="RefSeq" id="WP_284308936.1">
    <property type="nucleotide sequence ID" value="NZ_BSPB01000045.1"/>
</dbReference>
<protein>
    <recommendedName>
        <fullName evidence="3">DUF2917 domain-containing protein</fullName>
    </recommendedName>
</protein>
<comment type="caution">
    <text evidence="1">The sequence shown here is derived from an EMBL/GenBank/DDBJ whole genome shotgun (WGS) entry which is preliminary data.</text>
</comment>
<reference evidence="2" key="1">
    <citation type="journal article" date="2019" name="Int. J. Syst. Evol. Microbiol.">
        <title>The Global Catalogue of Microorganisms (GCM) 10K type strain sequencing project: providing services to taxonomists for standard genome sequencing and annotation.</title>
        <authorList>
            <consortium name="The Broad Institute Genomics Platform"/>
            <consortium name="The Broad Institute Genome Sequencing Center for Infectious Disease"/>
            <person name="Wu L."/>
            <person name="Ma J."/>
        </authorList>
    </citation>
    <scope>NUCLEOTIDE SEQUENCE [LARGE SCALE GENOMIC DNA]</scope>
    <source>
        <strain evidence="2">NBRC 109341</strain>
    </source>
</reference>
<evidence type="ECO:0008006" key="3">
    <source>
        <dbReference type="Google" id="ProtNLM"/>
    </source>
</evidence>
<name>A0ABQ6C924_9BURK</name>
<proteinExistence type="predicted"/>
<sequence length="161" mass="16796">MSTDRVVSLSVPAHARAGQWRLHPGHAMTLCPQKTAQLRVRHGRVWVTYAGVEGVAPEAAGDHFLGVGDVLTVPAGARLVMEPLATPGDASPVCFDWHDSALSAAPGRFAREVGAPARDLAAALGQSAQALARLLRGLAGYGDVLLAGRGRVLSPLESLRP</sequence>
<evidence type="ECO:0000313" key="2">
    <source>
        <dbReference type="Proteomes" id="UP001156903"/>
    </source>
</evidence>